<organism evidence="1 2">
    <name type="scientific">Phytophthora cactorum</name>
    <dbReference type="NCBI Taxonomy" id="29920"/>
    <lineage>
        <taxon>Eukaryota</taxon>
        <taxon>Sar</taxon>
        <taxon>Stramenopiles</taxon>
        <taxon>Oomycota</taxon>
        <taxon>Peronosporomycetes</taxon>
        <taxon>Peronosporales</taxon>
        <taxon>Peronosporaceae</taxon>
        <taxon>Phytophthora</taxon>
    </lineage>
</organism>
<dbReference type="Proteomes" id="UP000688947">
    <property type="component" value="Unassembled WGS sequence"/>
</dbReference>
<dbReference type="EMBL" id="JAENGZ010001416">
    <property type="protein sequence ID" value="KAG6948219.1"/>
    <property type="molecule type" value="Genomic_DNA"/>
</dbReference>
<evidence type="ECO:0000313" key="1">
    <source>
        <dbReference type="EMBL" id="KAG6948219.1"/>
    </source>
</evidence>
<sequence>MASDQIEQSDCPVLQDDLSHQTAWLDFRGHNMVRSVVEVIVAKETLRKQNATLCIGIHRHVAFRKEVATVNRLLSSEKLIDDEMDSPDRVPSFDYNPLSMEEVNTVSNPLDNEFVSSLPPVSFVGTILGWNVYREQSDPMETLLTSRVQFSKRVHCSIATATQVSYEQSDNLRPLIVTPVGWSFTQFPKISTHVLQEIGP</sequence>
<comment type="caution">
    <text evidence="1">The sequence shown here is derived from an EMBL/GenBank/DDBJ whole genome shotgun (WGS) entry which is preliminary data.</text>
</comment>
<dbReference type="VEuPathDB" id="FungiDB:PC110_g9492"/>
<evidence type="ECO:0000313" key="2">
    <source>
        <dbReference type="Proteomes" id="UP000688947"/>
    </source>
</evidence>
<proteinExistence type="predicted"/>
<dbReference type="OrthoDB" id="108212at2759"/>
<protein>
    <submittedName>
        <fullName evidence="1">Uncharacterized protein</fullName>
    </submittedName>
</protein>
<dbReference type="AlphaFoldDB" id="A0A8T1TUH5"/>
<name>A0A8T1TUH5_9STRA</name>
<gene>
    <name evidence="1" type="ORF">JG687_00015617</name>
</gene>
<accession>A0A8T1TUH5</accession>
<feature type="non-terminal residue" evidence="1">
    <location>
        <position position="1"/>
    </location>
</feature>
<reference evidence="1" key="1">
    <citation type="submission" date="2021-01" db="EMBL/GenBank/DDBJ databases">
        <title>Phytophthora aleatoria, a newly-described species from Pinus radiata is distinct from Phytophthora cactorum isolates based on comparative genomics.</title>
        <authorList>
            <person name="Mcdougal R."/>
            <person name="Panda P."/>
            <person name="Williams N."/>
            <person name="Studholme D.J."/>
        </authorList>
    </citation>
    <scope>NUCLEOTIDE SEQUENCE</scope>
    <source>
        <strain evidence="1">NZFS 3830</strain>
    </source>
</reference>